<feature type="non-terminal residue" evidence="9">
    <location>
        <position position="1"/>
    </location>
</feature>
<evidence type="ECO:0000313" key="9">
    <source>
        <dbReference type="EMBL" id="RZC32044.1"/>
    </source>
</evidence>
<protein>
    <submittedName>
        <fullName evidence="9">N-SET and/or YppG domain containing protein</fullName>
    </submittedName>
</protein>
<gene>
    <name evidence="9" type="ORF">BDFB_011961</name>
</gene>
<dbReference type="STRING" id="1661398.A0A482VHA6"/>
<name>A0A482VHA6_ASBVE</name>
<keyword evidence="4" id="KW-0949">S-adenosyl-L-methionine</keyword>
<feature type="compositionally biased region" description="Basic and acidic residues" evidence="7">
    <location>
        <begin position="475"/>
        <end position="495"/>
    </location>
</feature>
<feature type="domain" description="COMPASS complex Set1 subunit N-SET" evidence="8">
    <location>
        <begin position="604"/>
        <end position="716"/>
    </location>
</feature>
<evidence type="ECO:0000313" key="10">
    <source>
        <dbReference type="Proteomes" id="UP000292052"/>
    </source>
</evidence>
<evidence type="ECO:0000256" key="6">
    <source>
        <dbReference type="ARBA" id="ARBA00023242"/>
    </source>
</evidence>
<dbReference type="GO" id="GO:0048188">
    <property type="term" value="C:Set1C/COMPASS complex"/>
    <property type="evidence" value="ECO:0007669"/>
    <property type="project" value="TreeGrafter"/>
</dbReference>
<dbReference type="OrthoDB" id="308383at2759"/>
<dbReference type="PANTHER" id="PTHR45814:SF2">
    <property type="entry name" value="HISTONE-LYSINE N-METHYLTRANSFERASE SETD1"/>
    <property type="match status" value="1"/>
</dbReference>
<keyword evidence="3" id="KW-0808">Transferase</keyword>
<feature type="non-terminal residue" evidence="9">
    <location>
        <position position="716"/>
    </location>
</feature>
<feature type="compositionally biased region" description="Basic and acidic residues" evidence="7">
    <location>
        <begin position="280"/>
        <end position="306"/>
    </location>
</feature>
<dbReference type="InterPro" id="IPR024657">
    <property type="entry name" value="COMPASS_Set1_N-SET"/>
</dbReference>
<dbReference type="GO" id="GO:0042800">
    <property type="term" value="F:histone H3K4 methyltransferase activity"/>
    <property type="evidence" value="ECO:0007669"/>
    <property type="project" value="InterPro"/>
</dbReference>
<keyword evidence="6" id="KW-0539">Nucleus</keyword>
<comment type="subcellular location">
    <subcellularLocation>
        <location evidence="1">Nucleus</location>
    </subcellularLocation>
</comment>
<feature type="compositionally biased region" description="Basic and acidic residues" evidence="7">
    <location>
        <begin position="544"/>
        <end position="562"/>
    </location>
</feature>
<feature type="region of interest" description="Disordered" evidence="7">
    <location>
        <begin position="46"/>
        <end position="86"/>
    </location>
</feature>
<proteinExistence type="predicted"/>
<evidence type="ECO:0000256" key="2">
    <source>
        <dbReference type="ARBA" id="ARBA00022603"/>
    </source>
</evidence>
<keyword evidence="2" id="KW-0489">Methyltransferase</keyword>
<feature type="compositionally biased region" description="Basic and acidic residues" evidence="7">
    <location>
        <begin position="59"/>
        <end position="74"/>
    </location>
</feature>
<feature type="compositionally biased region" description="Basic and acidic residues" evidence="7">
    <location>
        <begin position="399"/>
        <end position="428"/>
    </location>
</feature>
<evidence type="ECO:0000256" key="3">
    <source>
        <dbReference type="ARBA" id="ARBA00022679"/>
    </source>
</evidence>
<reference evidence="9 10" key="1">
    <citation type="submission" date="2017-03" db="EMBL/GenBank/DDBJ databases">
        <title>Genome of the blue death feigning beetle - Asbolus verrucosus.</title>
        <authorList>
            <person name="Rider S.D."/>
        </authorList>
    </citation>
    <scope>NUCLEOTIDE SEQUENCE [LARGE SCALE GENOMIC DNA]</scope>
    <source>
        <strain evidence="9">Butters</strain>
        <tissue evidence="9">Head and leg muscle</tissue>
    </source>
</reference>
<dbReference type="AlphaFoldDB" id="A0A482VHA6"/>
<dbReference type="InterPro" id="IPR044570">
    <property type="entry name" value="Set1-like"/>
</dbReference>
<dbReference type="Proteomes" id="UP000292052">
    <property type="component" value="Unassembled WGS sequence"/>
</dbReference>
<dbReference type="EMBL" id="QDEB01100553">
    <property type="protein sequence ID" value="RZC32044.1"/>
    <property type="molecule type" value="Genomic_DNA"/>
</dbReference>
<dbReference type="Pfam" id="PF11764">
    <property type="entry name" value="N-SET"/>
    <property type="match status" value="1"/>
</dbReference>
<evidence type="ECO:0000256" key="5">
    <source>
        <dbReference type="ARBA" id="ARBA00022853"/>
    </source>
</evidence>
<keyword evidence="10" id="KW-1185">Reference proteome</keyword>
<dbReference type="PANTHER" id="PTHR45814">
    <property type="entry name" value="HISTONE-LYSINE N-METHYLTRANSFERASE SETD1"/>
    <property type="match status" value="1"/>
</dbReference>
<keyword evidence="5" id="KW-0156">Chromatin regulator</keyword>
<evidence type="ECO:0000259" key="8">
    <source>
        <dbReference type="SMART" id="SM01291"/>
    </source>
</evidence>
<sequence>EYVQYSLTIPFVVLKEVVARQKEALETTALLKQIDLTKIGSDISSSEDELLTGDNYSPIERKSTTKNEKDDDRMSLSSLSDNEQKIEESKMPAVMSATYPYQQYPGYPGIPYSYPYGQHDWRQSYPYTHPMYLTPSPYAQQFPSMHPMQPYMSYQMAPKRSENSKDDPHSPTINAVIQQITQELKAILKKDFNKKMVENTAFKKFEAWWEEESSKENKNRGEVAEKPIPSRDNINVLLEANRENLYTNINLDNVGFGLGLKASLPKMPSFRRKKIPSSPMREDEDSRKLSDNDEIVRDSDAEEAARPMRRIRKRSVSSTSSSDSSSLSSESDSSSSDESSSESEAEPKRKDKTPEVTDKKEETAKKEEVAPINRYSKIYLSDSDLSEGELEFLERRRRNTEWMEQIEKERQQRESEKPKTPEPERDVEMADEEEKTLVESLEEKSLEKLESEREELLRQVRNPEPPEEAEAPAKSSDDENLEARRIKKVREDHNGALEVAPSRISESSVDGSSPSSQVTLEHSYCMQPVEISAEASQENLVHDHGYTTKEKAKEKPVKEKPPRPRKRKEHKKLQELQNTVSYREDGYKPEVPYAIHSVKHKERDVMSQMAILYEFLTKGIDHEDIQYMKQSYEFMLADDSMGYWLNDTHWVDHCVTDLYSSPPKRRKRDEVRVHATGCARTEGFYKIEAHEKAKYKYHHAKSNAIVSPNAPISKMQ</sequence>
<feature type="compositionally biased region" description="Low complexity" evidence="7">
    <location>
        <begin position="316"/>
        <end position="338"/>
    </location>
</feature>
<dbReference type="GO" id="GO:0032259">
    <property type="term" value="P:methylation"/>
    <property type="evidence" value="ECO:0007669"/>
    <property type="project" value="UniProtKB-KW"/>
</dbReference>
<feature type="compositionally biased region" description="Basic and acidic residues" evidence="7">
    <location>
        <begin position="345"/>
        <end position="369"/>
    </location>
</feature>
<organism evidence="9 10">
    <name type="scientific">Asbolus verrucosus</name>
    <name type="common">Desert ironclad beetle</name>
    <dbReference type="NCBI Taxonomy" id="1661398"/>
    <lineage>
        <taxon>Eukaryota</taxon>
        <taxon>Metazoa</taxon>
        <taxon>Ecdysozoa</taxon>
        <taxon>Arthropoda</taxon>
        <taxon>Hexapoda</taxon>
        <taxon>Insecta</taxon>
        <taxon>Pterygota</taxon>
        <taxon>Neoptera</taxon>
        <taxon>Endopterygota</taxon>
        <taxon>Coleoptera</taxon>
        <taxon>Polyphaga</taxon>
        <taxon>Cucujiformia</taxon>
        <taxon>Tenebrionidae</taxon>
        <taxon>Pimeliinae</taxon>
        <taxon>Asbolus</taxon>
    </lineage>
</organism>
<feature type="compositionally biased region" description="Low complexity" evidence="7">
    <location>
        <begin position="505"/>
        <end position="516"/>
    </location>
</feature>
<dbReference type="SMART" id="SM01291">
    <property type="entry name" value="N-SET"/>
    <property type="match status" value="1"/>
</dbReference>
<feature type="region of interest" description="Disordered" evidence="7">
    <location>
        <begin position="544"/>
        <end position="579"/>
    </location>
</feature>
<evidence type="ECO:0000256" key="1">
    <source>
        <dbReference type="ARBA" id="ARBA00004123"/>
    </source>
</evidence>
<evidence type="ECO:0000256" key="7">
    <source>
        <dbReference type="SAM" id="MobiDB-lite"/>
    </source>
</evidence>
<feature type="compositionally biased region" description="Basic and acidic residues" evidence="7">
    <location>
        <begin position="435"/>
        <end position="458"/>
    </location>
</feature>
<accession>A0A482VHA6</accession>
<feature type="region of interest" description="Disordered" evidence="7">
    <location>
        <begin position="269"/>
        <end position="517"/>
    </location>
</feature>
<evidence type="ECO:0000256" key="4">
    <source>
        <dbReference type="ARBA" id="ARBA00022691"/>
    </source>
</evidence>
<comment type="caution">
    <text evidence="9">The sequence shown here is derived from an EMBL/GenBank/DDBJ whole genome shotgun (WGS) entry which is preliminary data.</text>
</comment>